<evidence type="ECO:0000256" key="1">
    <source>
        <dbReference type="ARBA" id="ARBA00010272"/>
    </source>
</evidence>
<dbReference type="RefSeq" id="WP_013719782.1">
    <property type="nucleotide sequence ID" value="NZ_DAOSQJ010000043.1"/>
</dbReference>
<dbReference type="AlphaFoldDB" id="A0A7K4AFV2"/>
<dbReference type="Gene3D" id="3.30.70.930">
    <property type="match status" value="1"/>
</dbReference>
<protein>
    <submittedName>
        <fullName evidence="3">MTH1187 family thiamine-binding protein</fullName>
    </submittedName>
</protein>
<evidence type="ECO:0000259" key="2">
    <source>
        <dbReference type="Pfam" id="PF01910"/>
    </source>
</evidence>
<dbReference type="InterPro" id="IPR002767">
    <property type="entry name" value="Thiamine_BP"/>
</dbReference>
<dbReference type="NCBIfam" id="TIGR00106">
    <property type="entry name" value="MTH1187 family thiamine-binding protein"/>
    <property type="match status" value="1"/>
</dbReference>
<dbReference type="InterPro" id="IPR051614">
    <property type="entry name" value="UPF0045_domain"/>
</dbReference>
<proteinExistence type="inferred from homology"/>
<dbReference type="EMBL" id="JAAYUN010000029">
    <property type="protein sequence ID" value="NLJ21824.1"/>
    <property type="molecule type" value="Genomic_DNA"/>
</dbReference>
<reference evidence="3 4" key="1">
    <citation type="journal article" date="2020" name="Biotechnol. Biofuels">
        <title>New insights from the biogas microbiome by comprehensive genome-resolved metagenomics of nearly 1600 species originating from multiple anaerobic digesters.</title>
        <authorList>
            <person name="Campanaro S."/>
            <person name="Treu L."/>
            <person name="Rodriguez-R L.M."/>
            <person name="Kovalovszki A."/>
            <person name="Ziels R.M."/>
            <person name="Maus I."/>
            <person name="Zhu X."/>
            <person name="Kougias P.G."/>
            <person name="Basile A."/>
            <person name="Luo G."/>
            <person name="Schluter A."/>
            <person name="Konstantinidis K.T."/>
            <person name="Angelidaki I."/>
        </authorList>
    </citation>
    <scope>NUCLEOTIDE SEQUENCE [LARGE SCALE GENOMIC DNA]</scope>
    <source>
        <strain evidence="3">AS27yjCOA_157</strain>
    </source>
</reference>
<evidence type="ECO:0000313" key="4">
    <source>
        <dbReference type="Proteomes" id="UP000544742"/>
    </source>
</evidence>
<organism evidence="3 4">
    <name type="scientific">Methanothrix soehngenii</name>
    <name type="common">Methanosaeta concilii</name>
    <dbReference type="NCBI Taxonomy" id="2223"/>
    <lineage>
        <taxon>Archaea</taxon>
        <taxon>Methanobacteriati</taxon>
        <taxon>Methanobacteriota</taxon>
        <taxon>Stenosarchaea group</taxon>
        <taxon>Methanomicrobia</taxon>
        <taxon>Methanotrichales</taxon>
        <taxon>Methanotrichaceae</taxon>
        <taxon>Methanothrix</taxon>
    </lineage>
</organism>
<comment type="caution">
    <text evidence="3">The sequence shown here is derived from an EMBL/GenBank/DDBJ whole genome shotgun (WGS) entry which is preliminary data.</text>
</comment>
<dbReference type="GO" id="GO:0005829">
    <property type="term" value="C:cytosol"/>
    <property type="evidence" value="ECO:0007669"/>
    <property type="project" value="TreeGrafter"/>
</dbReference>
<dbReference type="OMA" id="VIIEFSI"/>
<dbReference type="Proteomes" id="UP000544742">
    <property type="component" value="Unassembled WGS sequence"/>
</dbReference>
<feature type="domain" description="Thiamine-binding protein" evidence="2">
    <location>
        <begin position="4"/>
        <end position="94"/>
    </location>
</feature>
<dbReference type="GeneID" id="10461690"/>
<dbReference type="InterPro" id="IPR029756">
    <property type="entry name" value="MTH1187/YkoF-like"/>
</dbReference>
<dbReference type="SUPFAM" id="SSF89957">
    <property type="entry name" value="MTH1187/YkoF-like"/>
    <property type="match status" value="1"/>
</dbReference>
<name>A0A7K4AFV2_METSH</name>
<gene>
    <name evidence="3" type="ORF">GX426_01755</name>
</gene>
<evidence type="ECO:0000313" key="3">
    <source>
        <dbReference type="EMBL" id="NLJ21824.1"/>
    </source>
</evidence>
<dbReference type="Pfam" id="PF01910">
    <property type="entry name" value="Thiamine_BP"/>
    <property type="match status" value="1"/>
</dbReference>
<accession>A0A7K4AFV2</accession>
<dbReference type="PANTHER" id="PTHR33777:SF1">
    <property type="entry name" value="UPF0045 PROTEIN ECM15"/>
    <property type="match status" value="1"/>
</dbReference>
<comment type="similarity">
    <text evidence="1">Belongs to the UPF0045 family.</text>
</comment>
<dbReference type="PANTHER" id="PTHR33777">
    <property type="entry name" value="UPF0045 PROTEIN ECM15"/>
    <property type="match status" value="1"/>
</dbReference>
<sequence length="99" mass="10956">MIVAEFSMVPMGSGTSAGDYIKAIHHILGEAEVNFIPGPMSTAVEGKSLQELFDLMEKANDKLVQMGVKRIITTIRIDMRLDKEISMQSKLSRVRSDSN</sequence>